<dbReference type="AlphaFoldDB" id="A0A413GP30"/>
<gene>
    <name evidence="1" type="ORF">DXA68_23155</name>
</gene>
<evidence type="ECO:0000313" key="1">
    <source>
        <dbReference type="EMBL" id="RGX72869.1"/>
    </source>
</evidence>
<dbReference type="EMBL" id="QSCF01000075">
    <property type="protein sequence ID" value="RGX72869.1"/>
    <property type="molecule type" value="Genomic_DNA"/>
</dbReference>
<comment type="caution">
    <text evidence="1">The sequence shown here is derived from an EMBL/GenBank/DDBJ whole genome shotgun (WGS) entry which is preliminary data.</text>
</comment>
<evidence type="ECO:0008006" key="3">
    <source>
        <dbReference type="Google" id="ProtNLM"/>
    </source>
</evidence>
<dbReference type="Proteomes" id="UP000286075">
    <property type="component" value="Unassembled WGS sequence"/>
</dbReference>
<dbReference type="RefSeq" id="WP_117988770.1">
    <property type="nucleotide sequence ID" value="NZ_CABMFG010000075.1"/>
</dbReference>
<proteinExistence type="predicted"/>
<dbReference type="OrthoDB" id="9801659at2"/>
<evidence type="ECO:0000313" key="2">
    <source>
        <dbReference type="Proteomes" id="UP000286075"/>
    </source>
</evidence>
<organism evidence="1 2">
    <name type="scientific">Bacteroides stercorirosoris</name>
    <dbReference type="NCBI Taxonomy" id="871324"/>
    <lineage>
        <taxon>Bacteria</taxon>
        <taxon>Pseudomonadati</taxon>
        <taxon>Bacteroidota</taxon>
        <taxon>Bacteroidia</taxon>
        <taxon>Bacteroidales</taxon>
        <taxon>Bacteroidaceae</taxon>
        <taxon>Bacteroides</taxon>
    </lineage>
</organism>
<reference evidence="1 2" key="1">
    <citation type="submission" date="2018-08" db="EMBL/GenBank/DDBJ databases">
        <title>A genome reference for cultivated species of the human gut microbiota.</title>
        <authorList>
            <person name="Zou Y."/>
            <person name="Xue W."/>
            <person name="Luo G."/>
        </authorList>
    </citation>
    <scope>NUCLEOTIDE SEQUENCE [LARGE SCALE GENOMIC DNA]</scope>
    <source>
        <strain evidence="1 2">OF03-9BH</strain>
    </source>
</reference>
<sequence length="151" mass="17409">MNIGLVDVDGHNFPNFALMRFSACYKAKGHRVEWAAPRQRYDKVLASKVFTFTPDYDYDLLDVGEVVRGGTGYDIAGRLPEAVENSRMMDYSIYPEYPFSLQFFSRGCIRKCPFCLVREKEGYIQTVEPVELNPKGKWIEVLDNNFFANPQ</sequence>
<protein>
    <recommendedName>
        <fullName evidence="3">Radical SAM protein</fullName>
    </recommendedName>
</protein>
<name>A0A413GP30_9BACE</name>
<accession>A0A413GP30</accession>